<keyword evidence="3" id="KW-0028">Amino-acid biosynthesis</keyword>
<dbReference type="CDD" id="cd09008">
    <property type="entry name" value="MTAN"/>
    <property type="match status" value="1"/>
</dbReference>
<dbReference type="EMBL" id="PHNF01000002">
    <property type="protein sequence ID" value="PPE06288.1"/>
    <property type="molecule type" value="Genomic_DNA"/>
</dbReference>
<evidence type="ECO:0000256" key="5">
    <source>
        <dbReference type="ARBA" id="ARBA00023167"/>
    </source>
</evidence>
<dbReference type="Gene3D" id="3.40.50.1580">
    <property type="entry name" value="Nucleoside phosphorylase domain"/>
    <property type="match status" value="1"/>
</dbReference>
<dbReference type="InterPro" id="IPR035994">
    <property type="entry name" value="Nucleoside_phosphorylase_sf"/>
</dbReference>
<dbReference type="GO" id="GO:0008782">
    <property type="term" value="F:adenosylhomocysteine nucleosidase activity"/>
    <property type="evidence" value="ECO:0007669"/>
    <property type="project" value="UniProtKB-EC"/>
</dbReference>
<evidence type="ECO:0000313" key="8">
    <source>
        <dbReference type="Proteomes" id="UP000239785"/>
    </source>
</evidence>
<reference evidence="7 8" key="1">
    <citation type="submission" date="2017-11" db="EMBL/GenBank/DDBJ databases">
        <title>Genome sequence of Mesoplasma corruscae ELCA-2 (ATCC 49579).</title>
        <authorList>
            <person name="Lo W.-S."/>
            <person name="Kuo C.-H."/>
        </authorList>
    </citation>
    <scope>NUCLEOTIDE SEQUENCE [LARGE SCALE GENOMIC DNA]</scope>
    <source>
        <strain evidence="7 8">ELCA-2</strain>
    </source>
</reference>
<dbReference type="PANTHER" id="PTHR46832:SF1">
    <property type="entry name" value="5'-METHYLTHIOADENOSINE_S-ADENOSYLHOMOCYSTEINE NUCLEOSIDASE"/>
    <property type="match status" value="1"/>
</dbReference>
<evidence type="ECO:0000256" key="3">
    <source>
        <dbReference type="ARBA" id="ARBA00022605"/>
    </source>
</evidence>
<keyword evidence="5" id="KW-0486">Methionine biosynthesis</keyword>
<dbReference type="EC" id="3.2.2.9" evidence="2"/>
<dbReference type="AlphaFoldDB" id="A0A2S5RG68"/>
<dbReference type="GO" id="GO:0009164">
    <property type="term" value="P:nucleoside catabolic process"/>
    <property type="evidence" value="ECO:0007669"/>
    <property type="project" value="InterPro"/>
</dbReference>
<gene>
    <name evidence="7" type="primary">mtn</name>
    <name evidence="7" type="ORF">MCORR_v1c05930</name>
</gene>
<dbReference type="GO" id="GO:0019509">
    <property type="term" value="P:L-methionine salvage from methylthioadenosine"/>
    <property type="evidence" value="ECO:0007669"/>
    <property type="project" value="UniProtKB-UniPathway"/>
</dbReference>
<dbReference type="GO" id="GO:0008930">
    <property type="term" value="F:methylthioadenosine nucleosidase activity"/>
    <property type="evidence" value="ECO:0007669"/>
    <property type="project" value="InterPro"/>
</dbReference>
<keyword evidence="4" id="KW-0378">Hydrolase</keyword>
<name>A0A2S5RG68_9MOLU</name>
<evidence type="ECO:0000256" key="4">
    <source>
        <dbReference type="ARBA" id="ARBA00022801"/>
    </source>
</evidence>
<organism evidence="7 8">
    <name type="scientific">Mesoplasma corruscae</name>
    <dbReference type="NCBI Taxonomy" id="216874"/>
    <lineage>
        <taxon>Bacteria</taxon>
        <taxon>Bacillati</taxon>
        <taxon>Mycoplasmatota</taxon>
        <taxon>Mollicutes</taxon>
        <taxon>Entomoplasmatales</taxon>
        <taxon>Entomoplasmataceae</taxon>
        <taxon>Mesoplasma</taxon>
    </lineage>
</organism>
<accession>A0A2S5RG68</accession>
<evidence type="ECO:0000313" key="7">
    <source>
        <dbReference type="EMBL" id="PPE06288.1"/>
    </source>
</evidence>
<dbReference type="InterPro" id="IPR010049">
    <property type="entry name" value="MTA_SAH_Nsdase"/>
</dbReference>
<dbReference type="Proteomes" id="UP000239785">
    <property type="component" value="Unassembled WGS sequence"/>
</dbReference>
<dbReference type="Pfam" id="PF01048">
    <property type="entry name" value="PNP_UDP_1"/>
    <property type="match status" value="1"/>
</dbReference>
<dbReference type="GO" id="GO:0019284">
    <property type="term" value="P:L-methionine salvage from S-adenosylmethionine"/>
    <property type="evidence" value="ECO:0007669"/>
    <property type="project" value="TreeGrafter"/>
</dbReference>
<feature type="domain" description="Nucleoside phosphorylase" evidence="6">
    <location>
        <begin position="4"/>
        <end position="213"/>
    </location>
</feature>
<dbReference type="InterPro" id="IPR000845">
    <property type="entry name" value="Nucleoside_phosphorylase_d"/>
</dbReference>
<dbReference type="OrthoDB" id="9792278at2"/>
<keyword evidence="8" id="KW-1185">Reference proteome</keyword>
<dbReference type="NCBIfam" id="TIGR01704">
    <property type="entry name" value="MTA_SAH-Nsdase"/>
    <property type="match status" value="1"/>
</dbReference>
<comment type="pathway">
    <text evidence="1">Amino-acid biosynthesis; L-methionine biosynthesis via salvage pathway; S-methyl-5-thio-alpha-D-ribose 1-phosphate from S-methyl-5'-thioadenosine (hydrolase route): step 1/2.</text>
</comment>
<dbReference type="PANTHER" id="PTHR46832">
    <property type="entry name" value="5'-METHYLTHIOADENOSINE/S-ADENOSYLHOMOCYSTEINE NUCLEOSIDASE"/>
    <property type="match status" value="1"/>
</dbReference>
<protein>
    <recommendedName>
        <fullName evidence="2">adenosylhomocysteine nucleosidase</fullName>
        <ecNumber evidence="2">3.2.2.9</ecNumber>
    </recommendedName>
</protein>
<sequence>MKLIIGAMFEELQTSIDYFKAKKIENSICNIYENEKILFCVTGIGLINAAVGLSYVLNNYEISQVINIGTSGACDSSLKQKDIVWINKIFNSAADATVFGYDYGQIPKMPKFYESASNDLKEKYINKNIASSDIFINDIEQVNKHIKKIPSMISVLDMECFGYAQTAYIYQKPFISIKVISDVIGTEDSNAVQFNEFIKIAGNEILNVVKNLI</sequence>
<evidence type="ECO:0000256" key="1">
    <source>
        <dbReference type="ARBA" id="ARBA00004945"/>
    </source>
</evidence>
<comment type="caution">
    <text evidence="7">The sequence shown here is derived from an EMBL/GenBank/DDBJ whole genome shotgun (WGS) entry which is preliminary data.</text>
</comment>
<dbReference type="SUPFAM" id="SSF53167">
    <property type="entry name" value="Purine and uridine phosphorylases"/>
    <property type="match status" value="1"/>
</dbReference>
<evidence type="ECO:0000259" key="6">
    <source>
        <dbReference type="Pfam" id="PF01048"/>
    </source>
</evidence>
<evidence type="ECO:0000256" key="2">
    <source>
        <dbReference type="ARBA" id="ARBA00011974"/>
    </source>
</evidence>
<dbReference type="RefSeq" id="WP_104208121.1">
    <property type="nucleotide sequence ID" value="NZ_PHNF01000002.1"/>
</dbReference>
<proteinExistence type="predicted"/>
<dbReference type="GO" id="GO:0005829">
    <property type="term" value="C:cytosol"/>
    <property type="evidence" value="ECO:0007669"/>
    <property type="project" value="TreeGrafter"/>
</dbReference>
<dbReference type="UniPathway" id="UPA00904">
    <property type="reaction ID" value="UER00871"/>
</dbReference>